<evidence type="ECO:0000313" key="1">
    <source>
        <dbReference type="EMBL" id="MBB3891007.1"/>
    </source>
</evidence>
<dbReference type="InterPro" id="IPR016053">
    <property type="entry name" value="Haem_Oase-like"/>
</dbReference>
<dbReference type="EMBL" id="JACIDK010000002">
    <property type="protein sequence ID" value="MBB3891007.1"/>
    <property type="molecule type" value="Genomic_DNA"/>
</dbReference>
<organism evidence="1 2">
    <name type="scientific">Phenylobacterium haematophilum</name>
    <dbReference type="NCBI Taxonomy" id="98513"/>
    <lineage>
        <taxon>Bacteria</taxon>
        <taxon>Pseudomonadati</taxon>
        <taxon>Pseudomonadota</taxon>
        <taxon>Alphaproteobacteria</taxon>
        <taxon>Caulobacterales</taxon>
        <taxon>Caulobacteraceae</taxon>
        <taxon>Phenylobacterium</taxon>
    </lineage>
</organism>
<dbReference type="Pfam" id="PF01126">
    <property type="entry name" value="Heme_oxygenase"/>
    <property type="match status" value="1"/>
</dbReference>
<dbReference type="GO" id="GO:0006788">
    <property type="term" value="P:heme oxidation"/>
    <property type="evidence" value="ECO:0007669"/>
    <property type="project" value="InterPro"/>
</dbReference>
<dbReference type="Proteomes" id="UP000530564">
    <property type="component" value="Unassembled WGS sequence"/>
</dbReference>
<sequence>MTQSVLERLRDATRLAHERLEERLDILASMQSLEGRRQLAARFHSLHAGMEAALEPWLAPIEGLDFAARRRTRALADDLAALGVEPPPLQSAPQPVDAAEALGLMYVLEGSSLGGKVIRKQAERAGLDMTGLSFLDPYGARTGEAWRQFLAVLERECPPQDRTRGEAAARGGVMGFAHVDKVLLEGVAS</sequence>
<dbReference type="SUPFAM" id="SSF48613">
    <property type="entry name" value="Heme oxygenase-like"/>
    <property type="match status" value="1"/>
</dbReference>
<dbReference type="GO" id="GO:0004392">
    <property type="term" value="F:heme oxygenase (decyclizing) activity"/>
    <property type="evidence" value="ECO:0007669"/>
    <property type="project" value="InterPro"/>
</dbReference>
<reference evidence="1 2" key="1">
    <citation type="submission" date="2020-08" db="EMBL/GenBank/DDBJ databases">
        <title>Genomic Encyclopedia of Type Strains, Phase IV (KMG-IV): sequencing the most valuable type-strain genomes for metagenomic binning, comparative biology and taxonomic classification.</title>
        <authorList>
            <person name="Goeker M."/>
        </authorList>
    </citation>
    <scope>NUCLEOTIDE SEQUENCE [LARGE SCALE GENOMIC DNA]</scope>
    <source>
        <strain evidence="1 2">DSM 21793</strain>
    </source>
</reference>
<proteinExistence type="predicted"/>
<protein>
    <submittedName>
        <fullName evidence="1">Heme oxygenase</fullName>
    </submittedName>
</protein>
<evidence type="ECO:0000313" key="2">
    <source>
        <dbReference type="Proteomes" id="UP000530564"/>
    </source>
</evidence>
<dbReference type="Gene3D" id="1.20.910.10">
    <property type="entry name" value="Heme oxygenase-like"/>
    <property type="match status" value="1"/>
</dbReference>
<keyword evidence="2" id="KW-1185">Reference proteome</keyword>
<dbReference type="RefSeq" id="WP_183771538.1">
    <property type="nucleotide sequence ID" value="NZ_JACIDK010000002.1"/>
</dbReference>
<dbReference type="InterPro" id="IPR016084">
    <property type="entry name" value="Haem_Oase-like_multi-hlx"/>
</dbReference>
<dbReference type="CDD" id="cd19166">
    <property type="entry name" value="HemeO-bac"/>
    <property type="match status" value="1"/>
</dbReference>
<dbReference type="AlphaFoldDB" id="A0A840A0Y0"/>
<accession>A0A840A0Y0</accession>
<comment type="caution">
    <text evidence="1">The sequence shown here is derived from an EMBL/GenBank/DDBJ whole genome shotgun (WGS) entry which is preliminary data.</text>
</comment>
<name>A0A840A0Y0_9CAUL</name>
<gene>
    <name evidence="1" type="ORF">GGQ61_001724</name>
</gene>